<dbReference type="Proteomes" id="UP000694428">
    <property type="component" value="Unplaced"/>
</dbReference>
<proteinExistence type="predicted"/>
<accession>A0A8C9G2D8</accession>
<name>A0A8C9G2D8_PAVCR</name>
<protein>
    <recommendedName>
        <fullName evidence="2">NF-kappa-B essential modulator NEMO N-terminal domain-containing protein</fullName>
    </recommendedName>
</protein>
<sequence>MSSKPQIRPAENGEHCRSKMENGMDSVAPPTLSTYTPEEMVQQMKELITENNELKGECESVSSSGPNLFDL</sequence>
<keyword evidence="4" id="KW-1185">Reference proteome</keyword>
<feature type="compositionally biased region" description="Basic and acidic residues" evidence="1">
    <location>
        <begin position="11"/>
        <end position="22"/>
    </location>
</feature>
<dbReference type="AlphaFoldDB" id="A0A8C9G2D8"/>
<evidence type="ECO:0000313" key="3">
    <source>
        <dbReference type="Ensembl" id="ENSPSTP00000021303.1"/>
    </source>
</evidence>
<dbReference type="Ensembl" id="ENSPSTT00000005279.1">
    <property type="protein sequence ID" value="ENSPSTP00000005021.1"/>
    <property type="gene ID" value="ENSPSTG00000003592.1"/>
</dbReference>
<reference evidence="3" key="1">
    <citation type="submission" date="2025-05" db="UniProtKB">
        <authorList>
            <consortium name="Ensembl"/>
        </authorList>
    </citation>
    <scope>IDENTIFICATION</scope>
</reference>
<feature type="domain" description="NF-kappa-B essential modulator NEMO N-terminal" evidence="2">
    <location>
        <begin position="37"/>
        <end position="55"/>
    </location>
</feature>
<dbReference type="Ensembl" id="ENSPSTT00000022355.1">
    <property type="protein sequence ID" value="ENSPSTP00000021303.1"/>
    <property type="gene ID" value="ENSPSTG00000015523.1"/>
</dbReference>
<dbReference type="Pfam" id="PF11577">
    <property type="entry name" value="NEMO"/>
    <property type="match status" value="1"/>
</dbReference>
<evidence type="ECO:0000313" key="4">
    <source>
        <dbReference type="Proteomes" id="UP000694428"/>
    </source>
</evidence>
<evidence type="ECO:0000259" key="2">
    <source>
        <dbReference type="Pfam" id="PF11577"/>
    </source>
</evidence>
<evidence type="ECO:0000256" key="1">
    <source>
        <dbReference type="SAM" id="MobiDB-lite"/>
    </source>
</evidence>
<organism evidence="3 4">
    <name type="scientific">Pavo cristatus</name>
    <name type="common">Indian peafowl</name>
    <name type="synonym">Blue peafowl</name>
    <dbReference type="NCBI Taxonomy" id="9049"/>
    <lineage>
        <taxon>Eukaryota</taxon>
        <taxon>Metazoa</taxon>
        <taxon>Chordata</taxon>
        <taxon>Craniata</taxon>
        <taxon>Vertebrata</taxon>
        <taxon>Euteleostomi</taxon>
        <taxon>Archelosauria</taxon>
        <taxon>Archosauria</taxon>
        <taxon>Dinosauria</taxon>
        <taxon>Saurischia</taxon>
        <taxon>Theropoda</taxon>
        <taxon>Coelurosauria</taxon>
        <taxon>Aves</taxon>
        <taxon>Neognathae</taxon>
        <taxon>Galloanserae</taxon>
        <taxon>Galliformes</taxon>
        <taxon>Phasianidae</taxon>
        <taxon>Phasianinae</taxon>
        <taxon>Pavo</taxon>
    </lineage>
</organism>
<feature type="region of interest" description="Disordered" evidence="1">
    <location>
        <begin position="1"/>
        <end position="33"/>
    </location>
</feature>
<dbReference type="InterPro" id="IPR021063">
    <property type="entry name" value="NEMO_N"/>
</dbReference>